<keyword evidence="2" id="KW-1185">Reference proteome</keyword>
<dbReference type="PANTHER" id="PTHR37563">
    <property type="entry name" value="PHYTANOYL-COA DIOXYGENASE FAMILY PROTEIN (AFU_ORTHOLOGUE AFUA_2G03330)"/>
    <property type="match status" value="1"/>
</dbReference>
<dbReference type="Proteomes" id="UP000193467">
    <property type="component" value="Unassembled WGS sequence"/>
</dbReference>
<dbReference type="InterPro" id="IPR008775">
    <property type="entry name" value="Phytyl_CoA_dOase-like"/>
</dbReference>
<name>A0A1Y2DGE6_9BASI</name>
<gene>
    <name evidence="1" type="ORF">BCR35DRAFT_283798</name>
</gene>
<dbReference type="EMBL" id="MCGR01000079">
    <property type="protein sequence ID" value="ORY58342.1"/>
    <property type="molecule type" value="Genomic_DNA"/>
</dbReference>
<comment type="caution">
    <text evidence="1">The sequence shown here is derived from an EMBL/GenBank/DDBJ whole genome shotgun (WGS) entry which is preliminary data.</text>
</comment>
<sequence length="356" mass="39560">MVSAPTKLPTQPGFIMLSPEEREAGKWSRANLQRGMELLHRDGLLAMSNIVDKDHLVALRESMLETAKEIRADKTKLTDFNHGVATNHLQSPPLNDPSLLYEDVFSNNFVHQIVRSYLGPDIQMAFITANTALPNTKDRQPVHKDAPWAHPLAPYMLNTNFPLSDFTPENGSTEFWLGSHLNTTNEEQLWRTSSSPTPTCDVTPACIAERLKTRPGEQIRVPFGTVLLRDMRTWHAGMPNSTDTERIMIAVGYSSSWYPSPPQKFKAPLAAKELLTKRTPADFDWLPDAEWEKISQRWGLDEKDGIFLPASPGMAPGSGTGKGWDGTGAEPWDCLNVTAEQDKVVNPNFNTAAIGA</sequence>
<evidence type="ECO:0000313" key="2">
    <source>
        <dbReference type="Proteomes" id="UP000193467"/>
    </source>
</evidence>
<evidence type="ECO:0000313" key="1">
    <source>
        <dbReference type="EMBL" id="ORY58342.1"/>
    </source>
</evidence>
<dbReference type="InterPro" id="IPR051961">
    <property type="entry name" value="Fungal_Metabolite_Diox"/>
</dbReference>
<reference evidence="1 2" key="1">
    <citation type="submission" date="2016-07" db="EMBL/GenBank/DDBJ databases">
        <title>Pervasive Adenine N6-methylation of Active Genes in Fungi.</title>
        <authorList>
            <consortium name="DOE Joint Genome Institute"/>
            <person name="Mondo S.J."/>
            <person name="Dannebaum R.O."/>
            <person name="Kuo R.C."/>
            <person name="Labutti K."/>
            <person name="Haridas S."/>
            <person name="Kuo A."/>
            <person name="Salamov A."/>
            <person name="Ahrendt S.R."/>
            <person name="Lipzen A."/>
            <person name="Sullivan W."/>
            <person name="Andreopoulos W.B."/>
            <person name="Clum A."/>
            <person name="Lindquist E."/>
            <person name="Daum C."/>
            <person name="Ramamoorthy G.K."/>
            <person name="Gryganskyi A."/>
            <person name="Culley D."/>
            <person name="Magnuson J.K."/>
            <person name="James T.Y."/>
            <person name="O'Malley M.A."/>
            <person name="Stajich J.E."/>
            <person name="Spatafora J.W."/>
            <person name="Visel A."/>
            <person name="Grigoriev I.V."/>
        </authorList>
    </citation>
    <scope>NUCLEOTIDE SEQUENCE [LARGE SCALE GENOMIC DNA]</scope>
    <source>
        <strain evidence="1 2">62-1032</strain>
    </source>
</reference>
<dbReference type="InParanoid" id="A0A1Y2DGE6"/>
<protein>
    <recommendedName>
        <fullName evidence="3">Phytanoyl-CoA dioxygenase family protein</fullName>
    </recommendedName>
</protein>
<proteinExistence type="predicted"/>
<dbReference type="SUPFAM" id="SSF51197">
    <property type="entry name" value="Clavaminate synthase-like"/>
    <property type="match status" value="1"/>
</dbReference>
<dbReference type="OrthoDB" id="407832at2759"/>
<organism evidence="1 2">
    <name type="scientific">Leucosporidium creatinivorum</name>
    <dbReference type="NCBI Taxonomy" id="106004"/>
    <lineage>
        <taxon>Eukaryota</taxon>
        <taxon>Fungi</taxon>
        <taxon>Dikarya</taxon>
        <taxon>Basidiomycota</taxon>
        <taxon>Pucciniomycotina</taxon>
        <taxon>Microbotryomycetes</taxon>
        <taxon>Leucosporidiales</taxon>
        <taxon>Leucosporidium</taxon>
    </lineage>
</organism>
<evidence type="ECO:0008006" key="3">
    <source>
        <dbReference type="Google" id="ProtNLM"/>
    </source>
</evidence>
<dbReference type="Gene3D" id="2.60.120.620">
    <property type="entry name" value="q2cbj1_9rhob like domain"/>
    <property type="match status" value="1"/>
</dbReference>
<dbReference type="PANTHER" id="PTHR37563:SF2">
    <property type="entry name" value="PHYTANOYL-COA DIOXYGENASE FAMILY PROTEIN (AFU_ORTHOLOGUE AFUA_2G03330)"/>
    <property type="match status" value="1"/>
</dbReference>
<dbReference type="AlphaFoldDB" id="A0A1Y2DGE6"/>
<accession>A0A1Y2DGE6</accession>
<dbReference type="Pfam" id="PF05721">
    <property type="entry name" value="PhyH"/>
    <property type="match status" value="1"/>
</dbReference>